<dbReference type="Proteomes" id="UP000076154">
    <property type="component" value="Unassembled WGS sequence"/>
</dbReference>
<comment type="caution">
    <text evidence="2">The sequence shown here is derived from an EMBL/GenBank/DDBJ whole genome shotgun (WGS) entry which is preliminary data.</text>
</comment>
<dbReference type="InParanoid" id="A0A369J5C2"/>
<evidence type="ECO:0000313" key="3">
    <source>
        <dbReference type="Proteomes" id="UP000076154"/>
    </source>
</evidence>
<accession>A0A369J5C2</accession>
<evidence type="ECO:0000256" key="1">
    <source>
        <dbReference type="SAM" id="MobiDB-lite"/>
    </source>
</evidence>
<feature type="region of interest" description="Disordered" evidence="1">
    <location>
        <begin position="1"/>
        <end position="55"/>
    </location>
</feature>
<evidence type="ECO:0000313" key="2">
    <source>
        <dbReference type="EMBL" id="RDB14704.1"/>
    </source>
</evidence>
<name>A0A369J5C2_HYPMA</name>
<proteinExistence type="predicted"/>
<organism evidence="2 3">
    <name type="scientific">Hypsizygus marmoreus</name>
    <name type="common">White beech mushroom</name>
    <name type="synonym">Agaricus marmoreus</name>
    <dbReference type="NCBI Taxonomy" id="39966"/>
    <lineage>
        <taxon>Eukaryota</taxon>
        <taxon>Fungi</taxon>
        <taxon>Dikarya</taxon>
        <taxon>Basidiomycota</taxon>
        <taxon>Agaricomycotina</taxon>
        <taxon>Agaricomycetes</taxon>
        <taxon>Agaricomycetidae</taxon>
        <taxon>Agaricales</taxon>
        <taxon>Tricholomatineae</taxon>
        <taxon>Lyophyllaceae</taxon>
        <taxon>Hypsizygus</taxon>
    </lineage>
</organism>
<protein>
    <submittedName>
        <fullName evidence="2">Uncharacterized protein</fullName>
    </submittedName>
</protein>
<keyword evidence="3" id="KW-1185">Reference proteome</keyword>
<dbReference type="AlphaFoldDB" id="A0A369J5C2"/>
<feature type="compositionally biased region" description="Acidic residues" evidence="1">
    <location>
        <begin position="1"/>
        <end position="10"/>
    </location>
</feature>
<gene>
    <name evidence="2" type="ORF">Hypma_016220</name>
</gene>
<dbReference type="EMBL" id="LUEZ02000096">
    <property type="protein sequence ID" value="RDB14704.1"/>
    <property type="molecule type" value="Genomic_DNA"/>
</dbReference>
<sequence length="87" mass="9038">MAGELGEDGLTDGGSGNTAREAGKLLGMRDPITREGKQMTGVRGHRAAGGEQAVGEPSSSLVGLVLQFILHNCDHSATQYTFAAEHD</sequence>
<reference evidence="2" key="1">
    <citation type="submission" date="2018-04" db="EMBL/GenBank/DDBJ databases">
        <title>Whole genome sequencing of Hypsizygus marmoreus.</title>
        <authorList>
            <person name="Choi I.-G."/>
            <person name="Min B."/>
            <person name="Kim J.-G."/>
            <person name="Kim S."/>
            <person name="Oh Y.-L."/>
            <person name="Kong W.-S."/>
            <person name="Park H."/>
            <person name="Jeong J."/>
            <person name="Song E.-S."/>
        </authorList>
    </citation>
    <scope>NUCLEOTIDE SEQUENCE [LARGE SCALE GENOMIC DNA]</scope>
    <source>
        <strain evidence="2">51987-8</strain>
    </source>
</reference>